<dbReference type="Proteomes" id="UP000018542">
    <property type="component" value="Chromosome"/>
</dbReference>
<sequence length="483" mass="51011">MKSVFCRKVFPFCVSVLVGAALAGVLGGEALAQAARSPEIRLSQRNAVPQCVTPDRLMAFLRQRNGNLDPRFKTIAHYYRQHGEAWRVRWDYAFFQMAIETNFLSYRRPNGKMGDVDPRQNNFAGIGTTGGGVPGDSFPDVSTGVLGQIQHLVVYSGEQVGEPVASRTRLKQHHILALSRKLNRPVLFSDLARRWAVDPKYASSIEWVAGRYREQFCRGSDNVSDEVEILPWHRGPSQRTGDAGKPRNVAALELPKPKGTVAISTVEESGDALEPDSTQAVDALPAPTSAESDAAAIETASVDAPSVFALFSPPAGFAGALTPEAVASRDLPQPVLDASATAQADARDASEVPVVSEAPADPQAVAGASVGGFLIAGASSASDAKPAFDPPSGLGMKPPPAPVAQTGGCVVETATFGGQTTVLVRTPKGDAMHYVALSVLDGFEDTMTKSFLSAQPNGGEAVGTYLSRDEALKQARTLCPDGG</sequence>
<reference evidence="3 4" key="1">
    <citation type="journal article" date="2014" name="Genome Announc.">
        <title>Complete Genome Sequence of Hyphomicrobium nitrativorans Strain NL23, a Denitrifying Bacterium Isolated from Biofilm of a Methanol-Fed Denitrification System Treating Seawater at the Montreal Biodome.</title>
        <authorList>
            <person name="Martineau C."/>
            <person name="Villeneuve C."/>
            <person name="Mauffrey F."/>
            <person name="Villemur R."/>
        </authorList>
    </citation>
    <scope>NUCLEOTIDE SEQUENCE [LARGE SCALE GENOMIC DNA]</scope>
    <source>
        <strain evidence="3">NL23</strain>
    </source>
</reference>
<keyword evidence="4" id="KW-1185">Reference proteome</keyword>
<feature type="region of interest" description="Disordered" evidence="1">
    <location>
        <begin position="337"/>
        <end position="358"/>
    </location>
</feature>
<dbReference type="HOGENOM" id="CLU_565941_0_0_5"/>
<dbReference type="RefSeq" id="WP_023786742.1">
    <property type="nucleotide sequence ID" value="NC_022997.1"/>
</dbReference>
<evidence type="ECO:0000313" key="4">
    <source>
        <dbReference type="Proteomes" id="UP000018542"/>
    </source>
</evidence>
<protein>
    <submittedName>
        <fullName evidence="3">Uncharacterized protein</fullName>
    </submittedName>
</protein>
<proteinExistence type="predicted"/>
<accession>V5SCA0</accession>
<name>V5SCA0_9HYPH</name>
<dbReference type="PATRIC" id="fig|1029756.8.peg.1413"/>
<dbReference type="AlphaFoldDB" id="V5SCA0"/>
<evidence type="ECO:0000313" key="3">
    <source>
        <dbReference type="EMBL" id="AHB48153.1"/>
    </source>
</evidence>
<dbReference type="KEGG" id="hni:W911_06745"/>
<evidence type="ECO:0000256" key="2">
    <source>
        <dbReference type="SAM" id="SignalP"/>
    </source>
</evidence>
<evidence type="ECO:0000256" key="1">
    <source>
        <dbReference type="SAM" id="MobiDB-lite"/>
    </source>
</evidence>
<dbReference type="STRING" id="1029756.W911_06745"/>
<feature type="signal peptide" evidence="2">
    <location>
        <begin position="1"/>
        <end position="23"/>
    </location>
</feature>
<dbReference type="EMBL" id="CP006912">
    <property type="protein sequence ID" value="AHB48153.1"/>
    <property type="molecule type" value="Genomic_DNA"/>
</dbReference>
<feature type="chain" id="PRO_5004740523" evidence="2">
    <location>
        <begin position="24"/>
        <end position="483"/>
    </location>
</feature>
<gene>
    <name evidence="3" type="ORF">W911_06745</name>
</gene>
<organism evidence="3 4">
    <name type="scientific">Hyphomicrobium nitrativorans NL23</name>
    <dbReference type="NCBI Taxonomy" id="1029756"/>
    <lineage>
        <taxon>Bacteria</taxon>
        <taxon>Pseudomonadati</taxon>
        <taxon>Pseudomonadota</taxon>
        <taxon>Alphaproteobacteria</taxon>
        <taxon>Hyphomicrobiales</taxon>
        <taxon>Hyphomicrobiaceae</taxon>
        <taxon>Hyphomicrobium</taxon>
    </lineage>
</organism>
<keyword evidence="2" id="KW-0732">Signal</keyword>